<feature type="coiled-coil region" evidence="1">
    <location>
        <begin position="844"/>
        <end position="871"/>
    </location>
</feature>
<dbReference type="SUPFAM" id="SSF52540">
    <property type="entry name" value="P-loop containing nucleoside triphosphate hydrolases"/>
    <property type="match status" value="3"/>
</dbReference>
<feature type="coiled-coil region" evidence="1">
    <location>
        <begin position="437"/>
        <end position="464"/>
    </location>
</feature>
<organism evidence="3 4">
    <name type="scientific">Limnobaculum eriocheiris</name>
    <dbReference type="NCBI Taxonomy" id="2897391"/>
    <lineage>
        <taxon>Bacteria</taxon>
        <taxon>Pseudomonadati</taxon>
        <taxon>Pseudomonadota</taxon>
        <taxon>Gammaproteobacteria</taxon>
        <taxon>Enterobacterales</taxon>
        <taxon>Budviciaceae</taxon>
        <taxon>Limnobaculum</taxon>
    </lineage>
</organism>
<dbReference type="PANTHER" id="PTHR32114">
    <property type="entry name" value="ABC TRANSPORTER ABCH.3"/>
    <property type="match status" value="1"/>
</dbReference>
<feature type="coiled-coil region" evidence="1">
    <location>
        <begin position="220"/>
        <end position="271"/>
    </location>
</feature>
<feature type="coiled-coil region" evidence="1">
    <location>
        <begin position="626"/>
        <end position="721"/>
    </location>
</feature>
<protein>
    <submittedName>
        <fullName evidence="3">AAA family ATPase</fullName>
    </submittedName>
</protein>
<dbReference type="Pfam" id="PF13558">
    <property type="entry name" value="SbcC_Walker_B"/>
    <property type="match status" value="1"/>
</dbReference>
<evidence type="ECO:0000256" key="1">
    <source>
        <dbReference type="SAM" id="Coils"/>
    </source>
</evidence>
<dbReference type="InterPro" id="IPR038729">
    <property type="entry name" value="Rad50/SbcC_AAA"/>
</dbReference>
<dbReference type="EMBL" id="JAJNAG010000018">
    <property type="protein sequence ID" value="MCD1126261.1"/>
    <property type="molecule type" value="Genomic_DNA"/>
</dbReference>
<gene>
    <name evidence="3" type="ORF">LPW36_09650</name>
</gene>
<dbReference type="Pfam" id="PF13476">
    <property type="entry name" value="AAA_23"/>
    <property type="match status" value="1"/>
</dbReference>
<evidence type="ECO:0000259" key="2">
    <source>
        <dbReference type="Pfam" id="PF13476"/>
    </source>
</evidence>
<dbReference type="RefSeq" id="WP_230609463.1">
    <property type="nucleotide sequence ID" value="NZ_JAJNAG010000018.1"/>
</dbReference>
<feature type="coiled-coil region" evidence="1">
    <location>
        <begin position="319"/>
        <end position="399"/>
    </location>
</feature>
<keyword evidence="4" id="KW-1185">Reference proteome</keyword>
<feature type="domain" description="Rad50/SbcC-type AAA" evidence="2">
    <location>
        <begin position="5"/>
        <end position="265"/>
    </location>
</feature>
<proteinExistence type="predicted"/>
<reference evidence="3" key="1">
    <citation type="submission" date="2021-11" db="EMBL/GenBank/DDBJ databases">
        <title>Jinshanibacter sp. isolated from one year old Eriocheir sinensis.</title>
        <authorList>
            <person name="Li J.-Y."/>
            <person name="He W."/>
            <person name="Gao T.-H."/>
        </authorList>
    </citation>
    <scope>NUCLEOTIDE SEQUENCE</scope>
    <source>
        <strain evidence="3">LJY008</strain>
    </source>
</reference>
<keyword evidence="1" id="KW-0175">Coiled coil</keyword>
<dbReference type="InterPro" id="IPR027417">
    <property type="entry name" value="P-loop_NTPase"/>
</dbReference>
<accession>A0A9X1SKT1</accession>
<dbReference type="AlphaFoldDB" id="A0A9X1SKT1"/>
<sequence length="1226" mass="142458">MRILSLRLKNINSLKDEWRIDFTQEPFCDNALFAITGATGAGKTTLLDAICLALYHKTPRLNVTPTQNELMTQHTAESLAEVEFEVQGVGYRAFWSQRRAKGSPDGNLQPPKVELAYIRDGKIITDKIRDKLDLTAHITGLDFSRFTKSMMLSQGEFAAFLNAEPKERAELLEELTGTEIYGHISEQVFLSHKEARNQLDTLHTLLGSVQLLSEEQTLALNQQTQQLQSQEALLARQTERLLADKQWLEKRDEYQRQELQCQQQLTQAQQNWQLQQPQLEKLQRSEPAEKLRPLHTNLMRLRQEQQDNVREITQIAQTETELKQQIAVALKAREQAEQQYESQLKQHELTRTLINTRVIPLDLQAKHKASQLAQLESARASLAQRLQQQQKEYDADQLQQRQLLSRQQVLSEYFQRHSYHQHWGENLPLWQQQLNQLTRINNELHNTQQSAELKQKEIDKLNQQLIEVTLSQKQHQSQLQQLQLGFDKNDAAFQQLRTQHNLNELKQQQRHLVQTRERQQSLSLLFQRYQQVIRQHQTRTNQLNELITTIKQLDEDLLIKRQQYADKKIHLADIEKLAAQELIINRFEQERALLQSGSPCPLCGSTLHPLVGENSALKTSNTQQRLTQLKSEFQQLHDAKIELKSKIALQSDRQNQLTKELNDLNLELDDINQQWHQHCEQLNIRLSLTDTEQFEAYLENVRQQEQQLQQQISLFEQAEQQWQYEKDLLNKQHSATQEAQQRVTLLAQDVLNKTQQQQQSEQARRLLQQDHQRLSEQLHTSLAQYELRLPQPEQYDSWYSARKTEWRQWQSYLNDQKMLEQQLITLNTRIATQATRLESLNTQTTEHQTQLAACQHELEQLRQQRHQLFGDRQTDPAMLQLQQQQQALELAVADNRNVWQQLNDRLTALSGQCSTLLSQQQLLRQKTDSAEHEFNSALQQSPFSHQADFLDALLSPELHQQLTELKETLTHALHQAQTLFNEANKQRQQHLALFPETLTEESNIADISLQLAQLTQESKANGIRQGEIRQQLENDRLNRSSQQSLVERITQYQQRVDDWAYLNNLIGSSDGTKFRKFAQGLTLEHLVYLANQQLNRLHGRYLLQRKEHGDLELQVVDTWQADNLRDTQTLSGGESFLVSLALALALSDLVSHKTSIDSLFLDEGFGTLDAETLDIALDALDNLNASGKIIGVISHIDAMKERIPVQIRVRKVNGLGISKLDDRFKK</sequence>
<name>A0A9X1SKT1_9GAMM</name>
<dbReference type="PANTHER" id="PTHR32114:SF2">
    <property type="entry name" value="ABC TRANSPORTER ABCH.3"/>
    <property type="match status" value="1"/>
</dbReference>
<evidence type="ECO:0000313" key="4">
    <source>
        <dbReference type="Proteomes" id="UP001139171"/>
    </source>
</evidence>
<dbReference type="Proteomes" id="UP001139171">
    <property type="component" value="Unassembled WGS sequence"/>
</dbReference>
<comment type="caution">
    <text evidence="3">The sequence shown here is derived from an EMBL/GenBank/DDBJ whole genome shotgun (WGS) entry which is preliminary data.</text>
</comment>
<evidence type="ECO:0000313" key="3">
    <source>
        <dbReference type="EMBL" id="MCD1126261.1"/>
    </source>
</evidence>
<dbReference type="Gene3D" id="3.40.50.300">
    <property type="entry name" value="P-loop containing nucleotide triphosphate hydrolases"/>
    <property type="match status" value="2"/>
</dbReference>